<evidence type="ECO:0000256" key="2">
    <source>
        <dbReference type="ARBA" id="ARBA00023242"/>
    </source>
</evidence>
<comment type="subcellular location">
    <subcellularLocation>
        <location evidence="1">Nucleus</location>
    </subcellularLocation>
</comment>
<dbReference type="SUPFAM" id="SSF48371">
    <property type="entry name" value="ARM repeat"/>
    <property type="match status" value="1"/>
</dbReference>
<accession>A0AAN8TMX3</accession>
<reference evidence="5 6" key="1">
    <citation type="submission" date="2024-02" db="EMBL/GenBank/DDBJ databases">
        <title>de novo genome assembly of Solanum bulbocastanum strain 11H21.</title>
        <authorList>
            <person name="Hosaka A.J."/>
        </authorList>
    </citation>
    <scope>NUCLEOTIDE SEQUENCE [LARGE SCALE GENOMIC DNA]</scope>
    <source>
        <tissue evidence="5">Young leaves</tissue>
    </source>
</reference>
<dbReference type="EMBL" id="JBANQN010000006">
    <property type="protein sequence ID" value="KAK6788017.1"/>
    <property type="molecule type" value="Genomic_DNA"/>
</dbReference>
<comment type="similarity">
    <text evidence="3">Belongs to the SAAL1 family.</text>
</comment>
<evidence type="ECO:0000313" key="5">
    <source>
        <dbReference type="EMBL" id="KAK6788017.1"/>
    </source>
</evidence>
<feature type="compositionally biased region" description="Polar residues" evidence="4">
    <location>
        <begin position="66"/>
        <end position="82"/>
    </location>
</feature>
<dbReference type="InterPro" id="IPR016024">
    <property type="entry name" value="ARM-type_fold"/>
</dbReference>
<feature type="region of interest" description="Disordered" evidence="4">
    <location>
        <begin position="1"/>
        <end position="36"/>
    </location>
</feature>
<dbReference type="Proteomes" id="UP001371456">
    <property type="component" value="Unassembled WGS sequence"/>
</dbReference>
<dbReference type="PANTHER" id="PTHR23424">
    <property type="entry name" value="SERUM AMYLOID A"/>
    <property type="match status" value="1"/>
</dbReference>
<organism evidence="5 6">
    <name type="scientific">Solanum bulbocastanum</name>
    <name type="common">Wild potato</name>
    <dbReference type="NCBI Taxonomy" id="147425"/>
    <lineage>
        <taxon>Eukaryota</taxon>
        <taxon>Viridiplantae</taxon>
        <taxon>Streptophyta</taxon>
        <taxon>Embryophyta</taxon>
        <taxon>Tracheophyta</taxon>
        <taxon>Spermatophyta</taxon>
        <taxon>Magnoliopsida</taxon>
        <taxon>eudicotyledons</taxon>
        <taxon>Gunneridae</taxon>
        <taxon>Pentapetalae</taxon>
        <taxon>asterids</taxon>
        <taxon>lamiids</taxon>
        <taxon>Solanales</taxon>
        <taxon>Solanaceae</taxon>
        <taxon>Solanoideae</taxon>
        <taxon>Solaneae</taxon>
        <taxon>Solanum</taxon>
    </lineage>
</organism>
<evidence type="ECO:0000256" key="3">
    <source>
        <dbReference type="ARBA" id="ARBA00038401"/>
    </source>
</evidence>
<sequence>MSIPPESPSEHNEEAPEQEFQSSTHHPPAPSGELFDVTTTVDPAYIISLIRKLLPENVKHGERSKITTSSPPENEEGQSWSIDESENMKNVETFVKQSVDDKFYCQNEREDVAVGEEAWEEFGCILWDLAASKTHAEFMVFRTSTSFILKRLRPRRRRWNSYVIDDIFRKEEVVSSVDTGIQFFRFRWLVLGVPCCIYKLEKSFQQLRKGTSHLDDQSSINLSKEKEDQGSGGLNMLIGRIAFHMHMFTTQVFRGMIKFYMQVENFALEVLLATLMVSKSARITEINLGIIGNLACHDVSRKKITTTDGLIGAVLQQLFLDDTACLCEACRLITLFLPSNESGFLAEALQPEHILCRILWIVENTLNIQLLEKSINLLLAIAESKQDVVAILLPPLIKLGLPRSLVDLLSVEISKLTPEERSPERYSILDSILQTVEALSVIDDYSQEICSNKELFQLLVQLIKHPDKAEFANSCVTASVLTANILTDATDLALEIAQDTLFLQGLLGVFPFASDDIEARSAIWSILARLLVRIQKTDPSNLHQLVSVLTSKSEVVEDELLIYNVDDSSEDHRSSTKLTARTFALKGIVEILSRWRTLDDHMKGALSMEGCYVNEGDVDKMLHYCCKYTKGNTAKRE</sequence>
<dbReference type="InterPro" id="IPR011989">
    <property type="entry name" value="ARM-like"/>
</dbReference>
<dbReference type="GO" id="GO:0005634">
    <property type="term" value="C:nucleus"/>
    <property type="evidence" value="ECO:0007669"/>
    <property type="project" value="UniProtKB-SubCell"/>
</dbReference>
<dbReference type="PANTHER" id="PTHR23424:SF23">
    <property type="entry name" value="PROTEIN SAAL1"/>
    <property type="match status" value="1"/>
</dbReference>
<evidence type="ECO:0000256" key="4">
    <source>
        <dbReference type="SAM" id="MobiDB-lite"/>
    </source>
</evidence>
<keyword evidence="6" id="KW-1185">Reference proteome</keyword>
<dbReference type="Gene3D" id="1.25.10.10">
    <property type="entry name" value="Leucine-rich Repeat Variant"/>
    <property type="match status" value="1"/>
</dbReference>
<feature type="region of interest" description="Disordered" evidence="4">
    <location>
        <begin position="61"/>
        <end position="84"/>
    </location>
</feature>
<dbReference type="InterPro" id="IPR052464">
    <property type="entry name" value="Synovial_Prolif_Regulator"/>
</dbReference>
<dbReference type="AlphaFoldDB" id="A0AAN8TMX3"/>
<comment type="caution">
    <text evidence="5">The sequence shown here is derived from an EMBL/GenBank/DDBJ whole genome shotgun (WGS) entry which is preliminary data.</text>
</comment>
<name>A0AAN8TMX3_SOLBU</name>
<gene>
    <name evidence="5" type="ORF">RDI58_016542</name>
</gene>
<keyword evidence="2" id="KW-0539">Nucleus</keyword>
<protein>
    <submittedName>
        <fullName evidence="5">Uncharacterized protein</fullName>
    </submittedName>
</protein>
<proteinExistence type="inferred from homology"/>
<evidence type="ECO:0000313" key="6">
    <source>
        <dbReference type="Proteomes" id="UP001371456"/>
    </source>
</evidence>
<evidence type="ECO:0000256" key="1">
    <source>
        <dbReference type="ARBA" id="ARBA00004123"/>
    </source>
</evidence>